<name>A0AA39XMC2_9PEZI</name>
<reference evidence="2" key="1">
    <citation type="submission" date="2023-06" db="EMBL/GenBank/DDBJ databases">
        <title>Genome-scale phylogeny and comparative genomics of the fungal order Sordariales.</title>
        <authorList>
            <consortium name="Lawrence Berkeley National Laboratory"/>
            <person name="Hensen N."/>
            <person name="Bonometti L."/>
            <person name="Westerberg I."/>
            <person name="Brannstrom I.O."/>
            <person name="Guillou S."/>
            <person name="Cros-Aarteil S."/>
            <person name="Calhoun S."/>
            <person name="Haridas S."/>
            <person name="Kuo A."/>
            <person name="Mondo S."/>
            <person name="Pangilinan J."/>
            <person name="Riley R."/>
            <person name="LaButti K."/>
            <person name="Andreopoulos B."/>
            <person name="Lipzen A."/>
            <person name="Chen C."/>
            <person name="Yanf M."/>
            <person name="Daum C."/>
            <person name="Ng V."/>
            <person name="Clum A."/>
            <person name="Steindorff A."/>
            <person name="Ohm R."/>
            <person name="Martin F."/>
            <person name="Silar P."/>
            <person name="Natvig D."/>
            <person name="Lalanne C."/>
            <person name="Gautier V."/>
            <person name="Ament-velasquez S.L."/>
            <person name="Kruys A."/>
            <person name="Hutchinson M.I."/>
            <person name="Powell A.J."/>
            <person name="Barry K."/>
            <person name="Miller A.N."/>
            <person name="Grigoriev I.V."/>
            <person name="Debuchy R."/>
            <person name="Gladieux P."/>
            <person name="Thoren M.H."/>
            <person name="Johannesson H."/>
        </authorList>
    </citation>
    <scope>NUCLEOTIDE SEQUENCE</scope>
    <source>
        <strain evidence="2">SMH3391-2</strain>
    </source>
</reference>
<organism evidence="2 3">
    <name type="scientific">Bombardia bombarda</name>
    <dbReference type="NCBI Taxonomy" id="252184"/>
    <lineage>
        <taxon>Eukaryota</taxon>
        <taxon>Fungi</taxon>
        <taxon>Dikarya</taxon>
        <taxon>Ascomycota</taxon>
        <taxon>Pezizomycotina</taxon>
        <taxon>Sordariomycetes</taxon>
        <taxon>Sordariomycetidae</taxon>
        <taxon>Sordariales</taxon>
        <taxon>Lasiosphaeriaceae</taxon>
        <taxon>Bombardia</taxon>
    </lineage>
</organism>
<comment type="caution">
    <text evidence="2">The sequence shown here is derived from an EMBL/GenBank/DDBJ whole genome shotgun (WGS) entry which is preliminary data.</text>
</comment>
<dbReference type="AlphaFoldDB" id="A0AA39XMC2"/>
<keyword evidence="3" id="KW-1185">Reference proteome</keyword>
<protein>
    <submittedName>
        <fullName evidence="2">Uncharacterized protein</fullName>
    </submittedName>
</protein>
<feature type="transmembrane region" description="Helical" evidence="1">
    <location>
        <begin position="12"/>
        <end position="35"/>
    </location>
</feature>
<keyword evidence="1" id="KW-0812">Transmembrane</keyword>
<sequence>MHTAVVYICDFCVFRFLDGLLLFIIQLCICSARVANQIVSEGGQVERLTACVVVSPYFLISLFPCVSAF</sequence>
<gene>
    <name evidence="2" type="ORF">B0T17DRAFT_519392</name>
</gene>
<dbReference type="EMBL" id="JAULSR010000001">
    <property type="protein sequence ID" value="KAK0636564.1"/>
    <property type="molecule type" value="Genomic_DNA"/>
</dbReference>
<keyword evidence="1" id="KW-0472">Membrane</keyword>
<keyword evidence="1" id="KW-1133">Transmembrane helix</keyword>
<evidence type="ECO:0000313" key="3">
    <source>
        <dbReference type="Proteomes" id="UP001174934"/>
    </source>
</evidence>
<feature type="non-terminal residue" evidence="2">
    <location>
        <position position="1"/>
    </location>
</feature>
<evidence type="ECO:0000313" key="2">
    <source>
        <dbReference type="EMBL" id="KAK0636564.1"/>
    </source>
</evidence>
<accession>A0AA39XMC2</accession>
<feature type="transmembrane region" description="Helical" evidence="1">
    <location>
        <begin position="47"/>
        <end position="66"/>
    </location>
</feature>
<evidence type="ECO:0000256" key="1">
    <source>
        <dbReference type="SAM" id="Phobius"/>
    </source>
</evidence>
<dbReference type="Proteomes" id="UP001174934">
    <property type="component" value="Unassembled WGS sequence"/>
</dbReference>
<proteinExistence type="predicted"/>